<proteinExistence type="predicted"/>
<evidence type="ECO:0000313" key="3">
    <source>
        <dbReference type="Proteomes" id="UP001281003"/>
    </source>
</evidence>
<feature type="region of interest" description="Disordered" evidence="1">
    <location>
        <begin position="19"/>
        <end position="38"/>
    </location>
</feature>
<evidence type="ECO:0000256" key="1">
    <source>
        <dbReference type="SAM" id="MobiDB-lite"/>
    </source>
</evidence>
<evidence type="ECO:0000313" key="2">
    <source>
        <dbReference type="EMBL" id="KAK3402053.1"/>
    </source>
</evidence>
<protein>
    <submittedName>
        <fullName evidence="2">Uncharacterized protein</fullName>
    </submittedName>
</protein>
<reference evidence="2" key="1">
    <citation type="journal article" date="2023" name="Mol. Phylogenet. Evol.">
        <title>Genome-scale phylogeny and comparative genomics of the fungal order Sordariales.</title>
        <authorList>
            <person name="Hensen N."/>
            <person name="Bonometti L."/>
            <person name="Westerberg I."/>
            <person name="Brannstrom I.O."/>
            <person name="Guillou S."/>
            <person name="Cros-Aarteil S."/>
            <person name="Calhoun S."/>
            <person name="Haridas S."/>
            <person name="Kuo A."/>
            <person name="Mondo S."/>
            <person name="Pangilinan J."/>
            <person name="Riley R."/>
            <person name="LaButti K."/>
            <person name="Andreopoulos B."/>
            <person name="Lipzen A."/>
            <person name="Chen C."/>
            <person name="Yan M."/>
            <person name="Daum C."/>
            <person name="Ng V."/>
            <person name="Clum A."/>
            <person name="Steindorff A."/>
            <person name="Ohm R.A."/>
            <person name="Martin F."/>
            <person name="Silar P."/>
            <person name="Natvig D.O."/>
            <person name="Lalanne C."/>
            <person name="Gautier V."/>
            <person name="Ament-Velasquez S.L."/>
            <person name="Kruys A."/>
            <person name="Hutchinson M.I."/>
            <person name="Powell A.J."/>
            <person name="Barry K."/>
            <person name="Miller A.N."/>
            <person name="Grigoriev I.V."/>
            <person name="Debuchy R."/>
            <person name="Gladieux P."/>
            <person name="Hiltunen Thoren M."/>
            <person name="Johannesson H."/>
        </authorList>
    </citation>
    <scope>NUCLEOTIDE SEQUENCE</scope>
    <source>
        <strain evidence="2">FGSC 1904</strain>
    </source>
</reference>
<sequence length="284" mass="31538">MAAGLSSALRTARHRVPSAAVRNYSRSTTPAQQPAWGPATCGGKDYSSDSFGCGLRRPFEFPHQHPFHFPQPFPSSRSISPTFTFLAFHLPRVLRHKSHDSLTTSSLLQYSWHFHLASCFFCLFALPVSHVSMLLRVHDSSCILRPHPPENVTSTFLSPPSLHSGALCYPRFRTSFSFTSPRGMQCMHWSLFASCLKHCSPSMLRLLGRICTLPLRTYSRGTTPMRAATSNSTRHHCPIPKVVGVLDMGSSLTLKKAWESSNDTTGETCADSSSTARLLYYTIT</sequence>
<reference evidence="2" key="2">
    <citation type="submission" date="2023-07" db="EMBL/GenBank/DDBJ databases">
        <authorList>
            <consortium name="Lawrence Berkeley National Laboratory"/>
            <person name="Haridas S."/>
            <person name="Hensen N."/>
            <person name="Bonometti L."/>
            <person name="Westerberg I."/>
            <person name="Brannstrom I.O."/>
            <person name="Guillou S."/>
            <person name="Cros-Aarteil S."/>
            <person name="Calhoun S."/>
            <person name="Kuo A."/>
            <person name="Mondo S."/>
            <person name="Pangilinan J."/>
            <person name="Riley R."/>
            <person name="LaButti K."/>
            <person name="Andreopoulos B."/>
            <person name="Lipzen A."/>
            <person name="Chen C."/>
            <person name="Yanf M."/>
            <person name="Daum C."/>
            <person name="Ng V."/>
            <person name="Clum A."/>
            <person name="Steindorff A."/>
            <person name="Ohm R."/>
            <person name="Martin F."/>
            <person name="Silar P."/>
            <person name="Natvig D."/>
            <person name="Lalanne C."/>
            <person name="Gautier V."/>
            <person name="Ament-velasquez S.L."/>
            <person name="Kruys A."/>
            <person name="Hutchinson M.I."/>
            <person name="Powell A.J."/>
            <person name="Barry K."/>
            <person name="Miller A.N."/>
            <person name="Grigoriev I.V."/>
            <person name="Debuchy R."/>
            <person name="Gladieux P."/>
            <person name="Thoren M.H."/>
            <person name="Johannesson H."/>
        </authorList>
    </citation>
    <scope>NUCLEOTIDE SEQUENCE</scope>
    <source>
        <strain evidence="2">FGSC 1904</strain>
    </source>
</reference>
<keyword evidence="3" id="KW-1185">Reference proteome</keyword>
<accession>A0AAE0UFE0</accession>
<name>A0AAE0UFE0_SORBR</name>
<comment type="caution">
    <text evidence="2">The sequence shown here is derived from an EMBL/GenBank/DDBJ whole genome shotgun (WGS) entry which is preliminary data.</text>
</comment>
<dbReference type="EMBL" id="JAUTDP010000002">
    <property type="protein sequence ID" value="KAK3402053.1"/>
    <property type="molecule type" value="Genomic_DNA"/>
</dbReference>
<organism evidence="2 3">
    <name type="scientific">Sordaria brevicollis</name>
    <dbReference type="NCBI Taxonomy" id="83679"/>
    <lineage>
        <taxon>Eukaryota</taxon>
        <taxon>Fungi</taxon>
        <taxon>Dikarya</taxon>
        <taxon>Ascomycota</taxon>
        <taxon>Pezizomycotina</taxon>
        <taxon>Sordariomycetes</taxon>
        <taxon>Sordariomycetidae</taxon>
        <taxon>Sordariales</taxon>
        <taxon>Sordariaceae</taxon>
        <taxon>Sordaria</taxon>
    </lineage>
</organism>
<gene>
    <name evidence="2" type="ORF">B0T20DRAFT_129105</name>
</gene>
<dbReference type="AlphaFoldDB" id="A0AAE0UFE0"/>
<dbReference type="Proteomes" id="UP001281003">
    <property type="component" value="Unassembled WGS sequence"/>
</dbReference>